<comment type="caution">
    <text evidence="1">The sequence shown here is derived from an EMBL/GenBank/DDBJ whole genome shotgun (WGS) entry which is preliminary data.</text>
</comment>
<dbReference type="EMBL" id="BOON01000050">
    <property type="protein sequence ID" value="GII25353.1"/>
    <property type="molecule type" value="Genomic_DNA"/>
</dbReference>
<dbReference type="AlphaFoldDB" id="A0A8J3X649"/>
<proteinExistence type="predicted"/>
<protein>
    <submittedName>
        <fullName evidence="1">Uncharacterized protein</fullName>
    </submittedName>
</protein>
<dbReference type="Proteomes" id="UP000599074">
    <property type="component" value="Unassembled WGS sequence"/>
</dbReference>
<accession>A0A8J3X649</accession>
<dbReference type="RefSeq" id="WP_168115151.1">
    <property type="nucleotide sequence ID" value="NZ_BOON01000050.1"/>
</dbReference>
<name>A0A8J3X649_9ACTN</name>
<evidence type="ECO:0000313" key="1">
    <source>
        <dbReference type="EMBL" id="GII25353.1"/>
    </source>
</evidence>
<reference evidence="1" key="1">
    <citation type="submission" date="2021-01" db="EMBL/GenBank/DDBJ databases">
        <title>Whole genome shotgun sequence of Planosporangium mesophilum NBRC 109066.</title>
        <authorList>
            <person name="Komaki H."/>
            <person name="Tamura T."/>
        </authorList>
    </citation>
    <scope>NUCLEOTIDE SEQUENCE</scope>
    <source>
        <strain evidence="1">NBRC 109066</strain>
    </source>
</reference>
<keyword evidence="2" id="KW-1185">Reference proteome</keyword>
<gene>
    <name evidence="1" type="ORF">Pme01_49500</name>
</gene>
<evidence type="ECO:0000313" key="2">
    <source>
        <dbReference type="Proteomes" id="UP000599074"/>
    </source>
</evidence>
<sequence length="383" mass="42329">MQKLPVEHGHGLRGLDRHAWVTLAEREVFNLVNTSLAVPHLEIEARLWDAGTTVPGAPRRVSFFPHILSEAINNLVAGGNLELTSHTTKGGATAELYVPRDARRRTTAISAATRRKAMLYARFLRCSTTFGAAGEAVVRTSLMDAMPVGYLPMVDKPVFGEVPRIGTADRLPGALDSGAWLVIKDRDTGIPLPPHALLVEIKNRRMTLYPRHNEVHQLLHKAALVQEQHPDLAVVPLLICRRGHDRLFWMAKDLGFLVHATRAQYFTMPEDTTERHVDEMRNELGLADLKLVAPDTPARIISLFTSTIPKTAAATAARWSSVGSKLLPHYKELRLDTIDNETRNSTLATLRLDAEAELAAAGVKDPILAWALDPEGDAEGDWY</sequence>
<organism evidence="1 2">
    <name type="scientific">Planosporangium mesophilum</name>
    <dbReference type="NCBI Taxonomy" id="689768"/>
    <lineage>
        <taxon>Bacteria</taxon>
        <taxon>Bacillati</taxon>
        <taxon>Actinomycetota</taxon>
        <taxon>Actinomycetes</taxon>
        <taxon>Micromonosporales</taxon>
        <taxon>Micromonosporaceae</taxon>
        <taxon>Planosporangium</taxon>
    </lineage>
</organism>